<accession>A0A0T6B3T5</accession>
<evidence type="ECO:0000256" key="6">
    <source>
        <dbReference type="ARBA" id="ARBA00022989"/>
    </source>
</evidence>
<feature type="domain" description="Ionotropic glutamate receptor C-terminal" evidence="16">
    <location>
        <begin position="230"/>
        <end position="316"/>
    </location>
</feature>
<name>A0A0T6B3T5_9SCAR</name>
<keyword evidence="9" id="KW-0675">Receptor</keyword>
<evidence type="ECO:0000256" key="11">
    <source>
        <dbReference type="ARBA" id="ARBA00023286"/>
    </source>
</evidence>
<feature type="domain" description="Ionotropic glutamate receptor C-terminal" evidence="16">
    <location>
        <begin position="15"/>
        <end position="130"/>
    </location>
</feature>
<sequence>KAPPDFFSFAAPYAVEVWIWIGGAYFVTSISLFVMGRLCPSEWTNPYPCIENPEYLINQFSLRNSFWFMLGSILQQGSEIAPIAYATRMTAGAWWFFTLIIVSTYTANLAAFLTTETPDIPFNDVYELVAKAPKLGIEYGAKAKGATSAFFKGSKQDDFQRIYKHMEMNPGVMVKENHEGVAIADLTITSERKDAVDFTTPFMHLGISILYRKPSKAPPDFFSFAAPYAVEVWIWIGGAYFVTSISLFVMGRLCPSEWTNPYPCIENPEYLINQFSLRNSFWFMLGSILQQGSEIAPIAYATRMTAGAWWFFTLII</sequence>
<evidence type="ECO:0000256" key="10">
    <source>
        <dbReference type="ARBA" id="ARBA00023180"/>
    </source>
</evidence>
<dbReference type="Pfam" id="PF10613">
    <property type="entry name" value="Lig_chan-Glu_bd"/>
    <property type="match status" value="1"/>
</dbReference>
<evidence type="ECO:0000256" key="2">
    <source>
        <dbReference type="ARBA" id="ARBA00008685"/>
    </source>
</evidence>
<evidence type="ECO:0008006" key="20">
    <source>
        <dbReference type="Google" id="ProtNLM"/>
    </source>
</evidence>
<keyword evidence="8 15" id="KW-0472">Membrane</keyword>
<dbReference type="Gene3D" id="1.10.287.70">
    <property type="match status" value="2"/>
</dbReference>
<keyword evidence="4" id="KW-1003">Cell membrane</keyword>
<feature type="binding site" evidence="13">
    <location>
        <position position="147"/>
    </location>
    <ligand>
        <name>L-glutamate</name>
        <dbReference type="ChEBI" id="CHEBI:29985"/>
    </ligand>
</feature>
<evidence type="ECO:0000256" key="7">
    <source>
        <dbReference type="ARBA" id="ARBA00023065"/>
    </source>
</evidence>
<evidence type="ECO:0000256" key="13">
    <source>
        <dbReference type="PIRSR" id="PIRSR601508-1"/>
    </source>
</evidence>
<evidence type="ECO:0000259" key="16">
    <source>
        <dbReference type="Pfam" id="PF00060"/>
    </source>
</evidence>
<evidence type="ECO:0000313" key="18">
    <source>
        <dbReference type="EMBL" id="KRT82024.1"/>
    </source>
</evidence>
<dbReference type="SUPFAM" id="SSF53850">
    <property type="entry name" value="Periplasmic binding protein-like II"/>
    <property type="match status" value="1"/>
</dbReference>
<dbReference type="FunFam" id="1.10.287.70:FF:000105">
    <property type="entry name" value="Eye-enriched kainate receptor, isoform A"/>
    <property type="match status" value="1"/>
</dbReference>
<comment type="similarity">
    <text evidence="2">Belongs to the glutamate-gated ion channel (TC 1.A.10.1) family.</text>
</comment>
<dbReference type="Pfam" id="PF00060">
    <property type="entry name" value="Lig_chan"/>
    <property type="match status" value="2"/>
</dbReference>
<keyword evidence="6 15" id="KW-1133">Transmembrane helix</keyword>
<keyword evidence="3" id="KW-0813">Transport</keyword>
<evidence type="ECO:0000256" key="12">
    <source>
        <dbReference type="ARBA" id="ARBA00023303"/>
    </source>
</evidence>
<dbReference type="AlphaFoldDB" id="A0A0T6B3T5"/>
<feature type="site" description="Interaction with the cone snail toxin Con-ikot-ikot" evidence="14">
    <location>
        <position position="152"/>
    </location>
</feature>
<dbReference type="GO" id="GO:0005886">
    <property type="term" value="C:plasma membrane"/>
    <property type="evidence" value="ECO:0007669"/>
    <property type="project" value="UniProtKB-SubCell"/>
</dbReference>
<comment type="caution">
    <text evidence="18">The sequence shown here is derived from an EMBL/GenBank/DDBJ whole genome shotgun (WGS) entry which is preliminary data.</text>
</comment>
<dbReference type="Proteomes" id="UP000051574">
    <property type="component" value="Unassembled WGS sequence"/>
</dbReference>
<feature type="transmembrane region" description="Helical" evidence="15">
    <location>
        <begin position="17"/>
        <end position="35"/>
    </location>
</feature>
<feature type="non-terminal residue" evidence="18">
    <location>
        <position position="1"/>
    </location>
</feature>
<keyword evidence="19" id="KW-1185">Reference proteome</keyword>
<evidence type="ECO:0000256" key="9">
    <source>
        <dbReference type="ARBA" id="ARBA00023170"/>
    </source>
</evidence>
<evidence type="ECO:0000256" key="5">
    <source>
        <dbReference type="ARBA" id="ARBA00022692"/>
    </source>
</evidence>
<keyword evidence="5 15" id="KW-0812">Transmembrane</keyword>
<dbReference type="Gene3D" id="3.40.190.10">
    <property type="entry name" value="Periplasmic binding protein-like II"/>
    <property type="match status" value="1"/>
</dbReference>
<gene>
    <name evidence="18" type="ORF">AMK59_6319</name>
</gene>
<proteinExistence type="inferred from homology"/>
<dbReference type="GO" id="GO:0038023">
    <property type="term" value="F:signaling receptor activity"/>
    <property type="evidence" value="ECO:0007669"/>
    <property type="project" value="InterPro"/>
</dbReference>
<evidence type="ECO:0000256" key="4">
    <source>
        <dbReference type="ARBA" id="ARBA00022475"/>
    </source>
</evidence>
<dbReference type="InterPro" id="IPR019594">
    <property type="entry name" value="Glu/Gly-bd"/>
</dbReference>
<dbReference type="GO" id="GO:0015276">
    <property type="term" value="F:ligand-gated monoatomic ion channel activity"/>
    <property type="evidence" value="ECO:0007669"/>
    <property type="project" value="InterPro"/>
</dbReference>
<dbReference type="FunFam" id="1.10.287.70:FF:000134">
    <property type="entry name" value="Glutamate receptor, ionotropic kainate"/>
    <property type="match status" value="1"/>
</dbReference>
<keyword evidence="11" id="KW-1071">Ligand-gated ion channel</keyword>
<evidence type="ECO:0000259" key="17">
    <source>
        <dbReference type="Pfam" id="PF10613"/>
    </source>
</evidence>
<protein>
    <recommendedName>
        <fullName evidence="20">Ionotropic glutamate receptor C-terminal domain-containing protein</fullName>
    </recommendedName>
</protein>
<keyword evidence="7" id="KW-0406">Ion transport</keyword>
<evidence type="ECO:0000256" key="14">
    <source>
        <dbReference type="PIRSR" id="PIRSR601508-2"/>
    </source>
</evidence>
<keyword evidence="12" id="KW-0407">Ion channel</keyword>
<feature type="non-terminal residue" evidence="18">
    <location>
        <position position="316"/>
    </location>
</feature>
<comment type="subcellular location">
    <subcellularLocation>
        <location evidence="1">Cell membrane</location>
        <topology evidence="1">Multi-pass membrane protein</topology>
    </subcellularLocation>
</comment>
<evidence type="ECO:0000313" key="19">
    <source>
        <dbReference type="Proteomes" id="UP000051574"/>
    </source>
</evidence>
<evidence type="ECO:0000256" key="15">
    <source>
        <dbReference type="SAM" id="Phobius"/>
    </source>
</evidence>
<feature type="transmembrane region" description="Helical" evidence="15">
    <location>
        <begin position="232"/>
        <end position="250"/>
    </location>
</feature>
<keyword evidence="10" id="KW-0325">Glycoprotein</keyword>
<dbReference type="InterPro" id="IPR015683">
    <property type="entry name" value="Ionotropic_Glu_rcpt"/>
</dbReference>
<feature type="domain" description="Ionotropic glutamate receptor L-glutamate and glycine-binding" evidence="17">
    <location>
        <begin position="177"/>
        <end position="214"/>
    </location>
</feature>
<dbReference type="InterPro" id="IPR001508">
    <property type="entry name" value="Iono_Glu_rcpt_met"/>
</dbReference>
<dbReference type="EMBL" id="LJIG01015964">
    <property type="protein sequence ID" value="KRT82024.1"/>
    <property type="molecule type" value="Genomic_DNA"/>
</dbReference>
<dbReference type="PANTHER" id="PTHR18966">
    <property type="entry name" value="IONOTROPIC GLUTAMATE RECEPTOR"/>
    <property type="match status" value="1"/>
</dbReference>
<reference evidence="18 19" key="1">
    <citation type="submission" date="2015-09" db="EMBL/GenBank/DDBJ databases">
        <title>Draft genome of the scarab beetle Oryctes borbonicus.</title>
        <authorList>
            <person name="Meyer J.M."/>
            <person name="Markov G.V."/>
            <person name="Baskaran P."/>
            <person name="Herrmann M."/>
            <person name="Sommer R.J."/>
            <person name="Roedelsperger C."/>
        </authorList>
    </citation>
    <scope>NUCLEOTIDE SEQUENCE [LARGE SCALE GENOMIC DNA]</scope>
    <source>
        <strain evidence="18">OB123</strain>
        <tissue evidence="18">Whole animal</tissue>
    </source>
</reference>
<dbReference type="InterPro" id="IPR001320">
    <property type="entry name" value="Iontro_rcpt_C"/>
</dbReference>
<evidence type="ECO:0000256" key="1">
    <source>
        <dbReference type="ARBA" id="ARBA00004651"/>
    </source>
</evidence>
<dbReference type="PRINTS" id="PR00177">
    <property type="entry name" value="NMDARECEPTOR"/>
</dbReference>
<dbReference type="OrthoDB" id="5984008at2759"/>
<evidence type="ECO:0000256" key="3">
    <source>
        <dbReference type="ARBA" id="ARBA00022448"/>
    </source>
</evidence>
<evidence type="ECO:0000256" key="8">
    <source>
        <dbReference type="ARBA" id="ARBA00023136"/>
    </source>
</evidence>
<organism evidence="18 19">
    <name type="scientific">Oryctes borbonicus</name>
    <dbReference type="NCBI Taxonomy" id="1629725"/>
    <lineage>
        <taxon>Eukaryota</taxon>
        <taxon>Metazoa</taxon>
        <taxon>Ecdysozoa</taxon>
        <taxon>Arthropoda</taxon>
        <taxon>Hexapoda</taxon>
        <taxon>Insecta</taxon>
        <taxon>Pterygota</taxon>
        <taxon>Neoptera</taxon>
        <taxon>Endopterygota</taxon>
        <taxon>Coleoptera</taxon>
        <taxon>Polyphaga</taxon>
        <taxon>Scarabaeiformia</taxon>
        <taxon>Scarabaeidae</taxon>
        <taxon>Dynastinae</taxon>
        <taxon>Oryctes</taxon>
    </lineage>
</organism>
<feature type="transmembrane region" description="Helical" evidence="15">
    <location>
        <begin position="93"/>
        <end position="113"/>
    </location>
</feature>